<dbReference type="SUPFAM" id="SSF88713">
    <property type="entry name" value="Glycoside hydrolase/deacetylase"/>
    <property type="match status" value="1"/>
</dbReference>
<evidence type="ECO:0000256" key="5">
    <source>
        <dbReference type="ARBA" id="ARBA00023277"/>
    </source>
</evidence>
<name>A0A2S0MD33_9BURK</name>
<evidence type="ECO:0000256" key="1">
    <source>
        <dbReference type="ARBA" id="ARBA00001946"/>
    </source>
</evidence>
<dbReference type="OrthoDB" id="5295855at2"/>
<evidence type="ECO:0000313" key="6">
    <source>
        <dbReference type="EMBL" id="AVO33747.1"/>
    </source>
</evidence>
<dbReference type="AlphaFoldDB" id="A0A2S0MD33"/>
<sequence length="290" mass="30784">MNPFLPSGGGDVAATKPLVLCADDYAQSATISAAIRRLAAQGRLSATSAMVLSPHWPVEAAALRANGRGRIDVGLHLDWTSPFAIHAGHGMTLNRAMARAALGGFDRAQATAVIERQLDAFEAAWDAPPDHVDGHQHVQQFAGIREALVACLARRYGALARRPWLRVSRAPAAQRTLKSGVIAALGANALEKIATSAGLACARWLSGIYDFQGDEAAYAHHMAQWLATSDAGTVLMCHPGDADTVSEDPDPIAPARAREAHFLASDTFARQLAEQRVRLVRGSALYSAQA</sequence>
<protein>
    <recommendedName>
        <fullName evidence="8">ChbG/HpnK family deacetylase</fullName>
    </recommendedName>
</protein>
<evidence type="ECO:0000256" key="4">
    <source>
        <dbReference type="ARBA" id="ARBA00022842"/>
    </source>
</evidence>
<reference evidence="6 7" key="1">
    <citation type="submission" date="2018-03" db="EMBL/GenBank/DDBJ databases">
        <title>Genome sequencing of Ottowia sp.</title>
        <authorList>
            <person name="Kim S.-J."/>
            <person name="Heo J."/>
            <person name="Kwon S.-W."/>
        </authorList>
    </citation>
    <scope>NUCLEOTIDE SEQUENCE [LARGE SCALE GENOMIC DNA]</scope>
    <source>
        <strain evidence="6 7">KADR8-3</strain>
    </source>
</reference>
<accession>A0A2S0MD33</accession>
<keyword evidence="2" id="KW-0479">Metal-binding</keyword>
<dbReference type="PANTHER" id="PTHR31609:SF1">
    <property type="entry name" value="CARBOHYDRATE DEACETYLASE"/>
    <property type="match status" value="1"/>
</dbReference>
<evidence type="ECO:0008006" key="8">
    <source>
        <dbReference type="Google" id="ProtNLM"/>
    </source>
</evidence>
<dbReference type="GO" id="GO:0046872">
    <property type="term" value="F:metal ion binding"/>
    <property type="evidence" value="ECO:0007669"/>
    <property type="project" value="UniProtKB-KW"/>
</dbReference>
<dbReference type="KEGG" id="otk:C6570_05340"/>
<dbReference type="RefSeq" id="WP_106702304.1">
    <property type="nucleotide sequence ID" value="NZ_CP027666.1"/>
</dbReference>
<keyword evidence="5" id="KW-0119">Carbohydrate metabolism</keyword>
<dbReference type="PANTHER" id="PTHR31609">
    <property type="entry name" value="YDJC DEACETYLASE FAMILY MEMBER"/>
    <property type="match status" value="1"/>
</dbReference>
<dbReference type="GO" id="GO:0016787">
    <property type="term" value="F:hydrolase activity"/>
    <property type="evidence" value="ECO:0007669"/>
    <property type="project" value="UniProtKB-KW"/>
</dbReference>
<comment type="cofactor">
    <cofactor evidence="1">
        <name>Mg(2+)</name>
        <dbReference type="ChEBI" id="CHEBI:18420"/>
    </cofactor>
</comment>
<proteinExistence type="predicted"/>
<evidence type="ECO:0000256" key="3">
    <source>
        <dbReference type="ARBA" id="ARBA00022801"/>
    </source>
</evidence>
<organism evidence="6 7">
    <name type="scientific">Ottowia oryzae</name>
    <dbReference type="NCBI Taxonomy" id="2109914"/>
    <lineage>
        <taxon>Bacteria</taxon>
        <taxon>Pseudomonadati</taxon>
        <taxon>Pseudomonadota</taxon>
        <taxon>Betaproteobacteria</taxon>
        <taxon>Burkholderiales</taxon>
        <taxon>Comamonadaceae</taxon>
        <taxon>Ottowia</taxon>
    </lineage>
</organism>
<dbReference type="GO" id="GO:0005975">
    <property type="term" value="P:carbohydrate metabolic process"/>
    <property type="evidence" value="ECO:0007669"/>
    <property type="project" value="InterPro"/>
</dbReference>
<dbReference type="Proteomes" id="UP000239709">
    <property type="component" value="Chromosome"/>
</dbReference>
<dbReference type="Gene3D" id="3.20.20.370">
    <property type="entry name" value="Glycoside hydrolase/deacetylase"/>
    <property type="match status" value="1"/>
</dbReference>
<dbReference type="Pfam" id="PF04794">
    <property type="entry name" value="YdjC"/>
    <property type="match status" value="1"/>
</dbReference>
<keyword evidence="4" id="KW-0460">Magnesium</keyword>
<dbReference type="InterPro" id="IPR006879">
    <property type="entry name" value="YdjC-like"/>
</dbReference>
<dbReference type="EMBL" id="CP027666">
    <property type="protein sequence ID" value="AVO33747.1"/>
    <property type="molecule type" value="Genomic_DNA"/>
</dbReference>
<dbReference type="CDD" id="cd10807">
    <property type="entry name" value="YdjC_like_3"/>
    <property type="match status" value="1"/>
</dbReference>
<evidence type="ECO:0000313" key="7">
    <source>
        <dbReference type="Proteomes" id="UP000239709"/>
    </source>
</evidence>
<evidence type="ECO:0000256" key="2">
    <source>
        <dbReference type="ARBA" id="ARBA00022723"/>
    </source>
</evidence>
<gene>
    <name evidence="6" type="ORF">C6570_05340</name>
</gene>
<dbReference type="GO" id="GO:0019213">
    <property type="term" value="F:deacetylase activity"/>
    <property type="evidence" value="ECO:0007669"/>
    <property type="project" value="TreeGrafter"/>
</dbReference>
<keyword evidence="7" id="KW-1185">Reference proteome</keyword>
<dbReference type="InterPro" id="IPR011330">
    <property type="entry name" value="Glyco_hydro/deAcase_b/a-brl"/>
</dbReference>
<keyword evidence="3" id="KW-0378">Hydrolase</keyword>